<feature type="domain" description="Tail specific protease" evidence="2">
    <location>
        <begin position="344"/>
        <end position="560"/>
    </location>
</feature>
<evidence type="ECO:0000313" key="4">
    <source>
        <dbReference type="Proteomes" id="UP000294155"/>
    </source>
</evidence>
<evidence type="ECO:0000313" key="3">
    <source>
        <dbReference type="EMBL" id="RYU81004.1"/>
    </source>
</evidence>
<dbReference type="PANTHER" id="PTHR32060:SF30">
    <property type="entry name" value="CARBOXY-TERMINAL PROCESSING PROTEASE CTPA"/>
    <property type="match status" value="1"/>
</dbReference>
<dbReference type="GO" id="GO:0004175">
    <property type="term" value="F:endopeptidase activity"/>
    <property type="evidence" value="ECO:0007669"/>
    <property type="project" value="TreeGrafter"/>
</dbReference>
<dbReference type="Gene3D" id="3.30.750.44">
    <property type="match status" value="1"/>
</dbReference>
<dbReference type="CDD" id="cd07562">
    <property type="entry name" value="Peptidase_S41_TRI"/>
    <property type="match status" value="1"/>
</dbReference>
<dbReference type="SMART" id="SM00245">
    <property type="entry name" value="TSPc"/>
    <property type="match status" value="1"/>
</dbReference>
<dbReference type="GO" id="GO:0007165">
    <property type="term" value="P:signal transduction"/>
    <property type="evidence" value="ECO:0007669"/>
    <property type="project" value="TreeGrafter"/>
</dbReference>
<organism evidence="3 4">
    <name type="scientific">Hymenobacter persicinus</name>
    <dbReference type="NCBI Taxonomy" id="2025506"/>
    <lineage>
        <taxon>Bacteria</taxon>
        <taxon>Pseudomonadati</taxon>
        <taxon>Bacteroidota</taxon>
        <taxon>Cytophagia</taxon>
        <taxon>Cytophagales</taxon>
        <taxon>Hymenobacteraceae</taxon>
        <taxon>Hymenobacter</taxon>
    </lineage>
</organism>
<dbReference type="InterPro" id="IPR005151">
    <property type="entry name" value="Tail-specific_protease"/>
</dbReference>
<dbReference type="OrthoDB" id="5379939at2"/>
<gene>
    <name evidence="3" type="ORF">EWM57_07115</name>
</gene>
<dbReference type="GO" id="GO:0030288">
    <property type="term" value="C:outer membrane-bounded periplasmic space"/>
    <property type="evidence" value="ECO:0007669"/>
    <property type="project" value="TreeGrafter"/>
</dbReference>
<evidence type="ECO:0000259" key="2">
    <source>
        <dbReference type="SMART" id="SM00245"/>
    </source>
</evidence>
<protein>
    <recommendedName>
        <fullName evidence="2">Tail specific protease domain-containing protein</fullName>
    </recommendedName>
</protein>
<dbReference type="PANTHER" id="PTHR32060">
    <property type="entry name" value="TAIL-SPECIFIC PROTEASE"/>
    <property type="match status" value="1"/>
</dbReference>
<sequence length="589" mass="63881">MTRLLCCLLALGLSGAPSFAYAQTSPPPPAPPSEATALAAALPPLARLTPRQVDNITALGQVWGFLKYFHPAVAGGQRDWDTEFLRQLPGVLACRSQAARSRLLSAWITELGPVPACPTCATPPTAPVRLAADLGWAHDARRFSAPLRQQLAYIEANRYQGPAYYVTRTGSTTNFPHEEAYAEPSLPSQGLRLLGLCRYWNLFQYYYPYRYALDEDWARVLPALLPRFAQTATPLEYRHAALALFARVHDGHARFYPPDPLLEAERGAYQVAADVQFLADQAVVTRVRPAGKGPASPLAPGDVLTHVAGTSVKELARQRLPETGGSNRAAQLNTIALNLLYCASPELPVQVLRAGRPLRLLVPAVAVGTPALPPAAADSLYRFLTPDIGYIDMARITPAKVPAIMQTFAHTKGIVVDQRNYPGSFVATYLPAFALSRPVVFAKFTRYDPTYPGRFLWESPDTLRPIGATRGNPARLPPYPGQVVVLVNEVSRSLAEFTTMAFQATPRGTVLGSQTAGADGNSTPITLPGGLKTLLTGIGAYYPDDRETQRVGLRIDVPVRPTVAGLQQGRDELRDRAVELIRQAPTAGQ</sequence>
<dbReference type="InterPro" id="IPR029045">
    <property type="entry name" value="ClpP/crotonase-like_dom_sf"/>
</dbReference>
<dbReference type="SUPFAM" id="SSF52096">
    <property type="entry name" value="ClpP/crotonase"/>
    <property type="match status" value="1"/>
</dbReference>
<reference evidence="3 4" key="1">
    <citation type="submission" date="2019-02" db="EMBL/GenBank/DDBJ databases">
        <title>Bacterial novel species isolated from soil.</title>
        <authorList>
            <person name="Jung H.-Y."/>
        </authorList>
    </citation>
    <scope>NUCLEOTIDE SEQUENCE [LARGE SCALE GENOMIC DNA]</scope>
    <source>
        <strain evidence="3 4">1-3-3-3</strain>
    </source>
</reference>
<dbReference type="Gene3D" id="3.90.226.10">
    <property type="entry name" value="2-enoyl-CoA Hydratase, Chain A, domain 1"/>
    <property type="match status" value="1"/>
</dbReference>
<accession>A0A4Q5LEU3</accession>
<proteinExistence type="predicted"/>
<dbReference type="Pfam" id="PF03572">
    <property type="entry name" value="Peptidase_S41"/>
    <property type="match status" value="1"/>
</dbReference>
<dbReference type="AlphaFoldDB" id="A0A4Q5LEU3"/>
<dbReference type="GO" id="GO:0008236">
    <property type="term" value="F:serine-type peptidase activity"/>
    <property type="evidence" value="ECO:0007669"/>
    <property type="project" value="InterPro"/>
</dbReference>
<name>A0A4Q5LEU3_9BACT</name>
<dbReference type="EMBL" id="SEWE01000011">
    <property type="protein sequence ID" value="RYU81004.1"/>
    <property type="molecule type" value="Genomic_DNA"/>
</dbReference>
<feature type="chain" id="PRO_5020689174" description="Tail specific protease domain-containing protein" evidence="1">
    <location>
        <begin position="23"/>
        <end position="589"/>
    </location>
</feature>
<comment type="caution">
    <text evidence="3">The sequence shown here is derived from an EMBL/GenBank/DDBJ whole genome shotgun (WGS) entry which is preliminary data.</text>
</comment>
<evidence type="ECO:0000256" key="1">
    <source>
        <dbReference type="SAM" id="SignalP"/>
    </source>
</evidence>
<keyword evidence="1" id="KW-0732">Signal</keyword>
<dbReference type="GO" id="GO:0006508">
    <property type="term" value="P:proteolysis"/>
    <property type="evidence" value="ECO:0007669"/>
    <property type="project" value="InterPro"/>
</dbReference>
<dbReference type="RefSeq" id="WP_129920448.1">
    <property type="nucleotide sequence ID" value="NZ_SEWE01000011.1"/>
</dbReference>
<dbReference type="Proteomes" id="UP000294155">
    <property type="component" value="Unassembled WGS sequence"/>
</dbReference>
<feature type="signal peptide" evidence="1">
    <location>
        <begin position="1"/>
        <end position="22"/>
    </location>
</feature>
<keyword evidence="4" id="KW-1185">Reference proteome</keyword>